<reference evidence="12" key="2">
    <citation type="submission" date="2023-05" db="EMBL/GenBank/DDBJ databases">
        <authorList>
            <consortium name="Lawrence Berkeley National Laboratory"/>
            <person name="Steindorff A."/>
            <person name="Hensen N."/>
            <person name="Bonometti L."/>
            <person name="Westerberg I."/>
            <person name="Brannstrom I.O."/>
            <person name="Guillou S."/>
            <person name="Cros-Aarteil S."/>
            <person name="Calhoun S."/>
            <person name="Haridas S."/>
            <person name="Kuo A."/>
            <person name="Mondo S."/>
            <person name="Pangilinan J."/>
            <person name="Riley R."/>
            <person name="Labutti K."/>
            <person name="Andreopoulos B."/>
            <person name="Lipzen A."/>
            <person name="Chen C."/>
            <person name="Yanf M."/>
            <person name="Daum C."/>
            <person name="Ng V."/>
            <person name="Clum A."/>
            <person name="Ohm R."/>
            <person name="Martin F."/>
            <person name="Silar P."/>
            <person name="Natvig D."/>
            <person name="Lalanne C."/>
            <person name="Gautier V."/>
            <person name="Ament-Velasquez S.L."/>
            <person name="Kruys A."/>
            <person name="Hutchinson M.I."/>
            <person name="Powell A.J."/>
            <person name="Barry K."/>
            <person name="Miller A.N."/>
            <person name="Grigoriev I.V."/>
            <person name="Debuchy R."/>
            <person name="Gladieux P."/>
            <person name="Thoren M.H."/>
            <person name="Johannesson H."/>
        </authorList>
    </citation>
    <scope>NUCLEOTIDE SEQUENCE</scope>
    <source>
        <strain evidence="12">PSN243</strain>
    </source>
</reference>
<evidence type="ECO:0000313" key="12">
    <source>
        <dbReference type="EMBL" id="KAK4455970.1"/>
    </source>
</evidence>
<evidence type="ECO:0000256" key="3">
    <source>
        <dbReference type="ARBA" id="ARBA00022679"/>
    </source>
</evidence>
<evidence type="ECO:0000259" key="11">
    <source>
        <dbReference type="PROSITE" id="PS51466"/>
    </source>
</evidence>
<reference evidence="12" key="1">
    <citation type="journal article" date="2023" name="Mol. Phylogenet. Evol.">
        <title>Genome-scale phylogeny and comparative genomics of the fungal order Sordariales.</title>
        <authorList>
            <person name="Hensen N."/>
            <person name="Bonometti L."/>
            <person name="Westerberg I."/>
            <person name="Brannstrom I.O."/>
            <person name="Guillou S."/>
            <person name="Cros-Aarteil S."/>
            <person name="Calhoun S."/>
            <person name="Haridas S."/>
            <person name="Kuo A."/>
            <person name="Mondo S."/>
            <person name="Pangilinan J."/>
            <person name="Riley R."/>
            <person name="LaButti K."/>
            <person name="Andreopoulos B."/>
            <person name="Lipzen A."/>
            <person name="Chen C."/>
            <person name="Yan M."/>
            <person name="Daum C."/>
            <person name="Ng V."/>
            <person name="Clum A."/>
            <person name="Steindorff A."/>
            <person name="Ohm R.A."/>
            <person name="Martin F."/>
            <person name="Silar P."/>
            <person name="Natvig D.O."/>
            <person name="Lalanne C."/>
            <person name="Gautier V."/>
            <person name="Ament-Velasquez S.L."/>
            <person name="Kruys A."/>
            <person name="Hutchinson M.I."/>
            <person name="Powell A.J."/>
            <person name="Barry K."/>
            <person name="Miller A.N."/>
            <person name="Grigoriev I.V."/>
            <person name="Debuchy R."/>
            <person name="Gladieux P."/>
            <person name="Hiltunen Thoren M."/>
            <person name="Johannesson H."/>
        </authorList>
    </citation>
    <scope>NUCLEOTIDE SEQUENCE</scope>
    <source>
        <strain evidence="12">PSN243</strain>
    </source>
</reference>
<dbReference type="Gene3D" id="3.30.40.10">
    <property type="entry name" value="Zinc/RING finger domain, C3HC4 (zinc finger)"/>
    <property type="match status" value="1"/>
</dbReference>
<dbReference type="GO" id="GO:0008270">
    <property type="term" value="F:zinc ion binding"/>
    <property type="evidence" value="ECO:0007669"/>
    <property type="project" value="UniProtKB-KW"/>
</dbReference>
<dbReference type="InterPro" id="IPR004181">
    <property type="entry name" value="Znf_MIZ"/>
</dbReference>
<evidence type="ECO:0000259" key="10">
    <source>
        <dbReference type="PROSITE" id="PS51044"/>
    </source>
</evidence>
<evidence type="ECO:0000256" key="6">
    <source>
        <dbReference type="ARBA" id="ARBA00022786"/>
    </source>
</evidence>
<dbReference type="Pfam" id="PF02891">
    <property type="entry name" value="zf-MIZ"/>
    <property type="match status" value="1"/>
</dbReference>
<evidence type="ECO:0000256" key="4">
    <source>
        <dbReference type="ARBA" id="ARBA00022723"/>
    </source>
</evidence>
<dbReference type="InterPro" id="IPR023321">
    <property type="entry name" value="PINIT"/>
</dbReference>
<keyword evidence="3" id="KW-0808">Transferase</keyword>
<dbReference type="PANTHER" id="PTHR10782">
    <property type="entry name" value="ZINC FINGER MIZ DOMAIN-CONTAINING PROTEIN"/>
    <property type="match status" value="1"/>
</dbReference>
<evidence type="ECO:0000256" key="1">
    <source>
        <dbReference type="ARBA" id="ARBA00004718"/>
    </source>
</evidence>
<dbReference type="EMBL" id="MU865913">
    <property type="protein sequence ID" value="KAK4455970.1"/>
    <property type="molecule type" value="Genomic_DNA"/>
</dbReference>
<evidence type="ECO:0000256" key="9">
    <source>
        <dbReference type="SAM" id="MobiDB-lite"/>
    </source>
</evidence>
<evidence type="ECO:0000256" key="7">
    <source>
        <dbReference type="ARBA" id="ARBA00022833"/>
    </source>
</evidence>
<keyword evidence="4" id="KW-0479">Metal-binding</keyword>
<comment type="pathway">
    <text evidence="1">Protein modification; protein sumoylation.</text>
</comment>
<comment type="caution">
    <text evidence="12">The sequence shown here is derived from an EMBL/GenBank/DDBJ whole genome shotgun (WGS) entry which is preliminary data.</text>
</comment>
<name>A0AAV9H793_9PEZI</name>
<keyword evidence="7" id="KW-0862">Zinc</keyword>
<evidence type="ECO:0000313" key="13">
    <source>
        <dbReference type="Proteomes" id="UP001321760"/>
    </source>
</evidence>
<dbReference type="CDD" id="cd16792">
    <property type="entry name" value="SP-RING_Siz-like"/>
    <property type="match status" value="1"/>
</dbReference>
<evidence type="ECO:0000256" key="8">
    <source>
        <dbReference type="PROSITE-ProRule" id="PRU00452"/>
    </source>
</evidence>
<evidence type="ECO:0000256" key="5">
    <source>
        <dbReference type="ARBA" id="ARBA00022771"/>
    </source>
</evidence>
<keyword evidence="12" id="KW-0436">Ligase</keyword>
<feature type="domain" description="PINIT" evidence="11">
    <location>
        <begin position="53"/>
        <end position="208"/>
    </location>
</feature>
<dbReference type="GO" id="GO:0000785">
    <property type="term" value="C:chromatin"/>
    <property type="evidence" value="ECO:0007669"/>
    <property type="project" value="TreeGrafter"/>
</dbReference>
<keyword evidence="13" id="KW-1185">Reference proteome</keyword>
<feature type="region of interest" description="Disordered" evidence="9">
    <location>
        <begin position="28"/>
        <end position="48"/>
    </location>
</feature>
<dbReference type="InterPro" id="IPR031141">
    <property type="entry name" value="SIZ1/2_SP-RING"/>
</dbReference>
<accession>A0AAV9H793</accession>
<dbReference type="Proteomes" id="UP001321760">
    <property type="component" value="Unassembled WGS sequence"/>
</dbReference>
<dbReference type="GO" id="GO:0016874">
    <property type="term" value="F:ligase activity"/>
    <property type="evidence" value="ECO:0007669"/>
    <property type="project" value="UniProtKB-KW"/>
</dbReference>
<gene>
    <name evidence="12" type="ORF">QBC34DRAFT_388496</name>
</gene>
<proteinExistence type="inferred from homology"/>
<organism evidence="12 13">
    <name type="scientific">Podospora aff. communis PSN243</name>
    <dbReference type="NCBI Taxonomy" id="3040156"/>
    <lineage>
        <taxon>Eukaryota</taxon>
        <taxon>Fungi</taxon>
        <taxon>Dikarya</taxon>
        <taxon>Ascomycota</taxon>
        <taxon>Pezizomycotina</taxon>
        <taxon>Sordariomycetes</taxon>
        <taxon>Sordariomycetidae</taxon>
        <taxon>Sordariales</taxon>
        <taxon>Podosporaceae</taxon>
        <taxon>Podospora</taxon>
    </lineage>
</organism>
<protein>
    <submittedName>
        <fullName evidence="12">E3 SUMO-protein ligase pli1</fullName>
    </submittedName>
</protein>
<dbReference type="GO" id="GO:0016925">
    <property type="term" value="P:protein sumoylation"/>
    <property type="evidence" value="ECO:0007669"/>
    <property type="project" value="TreeGrafter"/>
</dbReference>
<feature type="domain" description="SP-RING-type" evidence="10">
    <location>
        <begin position="235"/>
        <end position="320"/>
    </location>
</feature>
<keyword evidence="5 8" id="KW-0863">Zinc-finger</keyword>
<dbReference type="GO" id="GO:0061665">
    <property type="term" value="F:SUMO ligase activity"/>
    <property type="evidence" value="ECO:0007669"/>
    <property type="project" value="TreeGrafter"/>
</dbReference>
<dbReference type="InterPro" id="IPR038654">
    <property type="entry name" value="PINIT_sf"/>
</dbReference>
<dbReference type="Pfam" id="PF14324">
    <property type="entry name" value="PINIT"/>
    <property type="match status" value="1"/>
</dbReference>
<dbReference type="PANTHER" id="PTHR10782:SF4">
    <property type="entry name" value="TONALLI, ISOFORM E"/>
    <property type="match status" value="1"/>
</dbReference>
<dbReference type="Gene3D" id="2.60.120.780">
    <property type="entry name" value="PINIT domain"/>
    <property type="match status" value="1"/>
</dbReference>
<sequence>MAPPYYGAPPPQQPPAIAAPQQRYGISAVSGYGSQPYPAPNGQRPTVPAPPLPAALPNRQIAQPQTTAALTPGFDYKPSPFYELKRRLGEVKICEIMANHRTSVNFKVYSHDIQDCQTDPSLRVMLFCAAGNTGEQDIAFPHQAELKVNGDEIKANLRGLKNKAGSTRPVDITGSLRLRPSSYINSVDFTYALTSKPYYLCLMVCKTLPVEKLVQQIQKKIRKASVVAELTKKAYDPDIEATSLNLSLKCPLSYMRLSNPCRAVSCSHIQCFDATSYLQLQEQGPQWVCPICNKPAPFDQLAIDEYVREIVKETPDSVDQVTIDPYGKWSVPGAARANKQAKSSAASFVDDDEVVISSVGNGGAANLGTPNRPGAVPAPTSLIGTPTTINSRDSSVVGRSGSKRPAEVIDLTLSDEDNDHRLAKRANYGHDNGYHGASY</sequence>
<dbReference type="InterPro" id="IPR013083">
    <property type="entry name" value="Znf_RING/FYVE/PHD"/>
</dbReference>
<dbReference type="PROSITE" id="PS51466">
    <property type="entry name" value="PINIT"/>
    <property type="match status" value="1"/>
</dbReference>
<dbReference type="AlphaFoldDB" id="A0AAV9H793"/>
<keyword evidence="6" id="KW-0833">Ubl conjugation pathway</keyword>
<comment type="similarity">
    <text evidence="2">Belongs to the PIAS family.</text>
</comment>
<dbReference type="PROSITE" id="PS51044">
    <property type="entry name" value="ZF_SP_RING"/>
    <property type="match status" value="1"/>
</dbReference>
<evidence type="ECO:0000256" key="2">
    <source>
        <dbReference type="ARBA" id="ARBA00005383"/>
    </source>
</evidence>